<name>A0A0W0XDB5_9GAMM</name>
<proteinExistence type="predicted"/>
<dbReference type="Proteomes" id="UP000054858">
    <property type="component" value="Unassembled WGS sequence"/>
</dbReference>
<dbReference type="Gene3D" id="3.40.50.300">
    <property type="entry name" value="P-loop containing nucleotide triphosphate hydrolases"/>
    <property type="match status" value="1"/>
</dbReference>
<keyword evidence="1" id="KW-0067">ATP-binding</keyword>
<reference evidence="1 2" key="1">
    <citation type="submission" date="2015-11" db="EMBL/GenBank/DDBJ databases">
        <title>Genomic analysis of 38 Legionella species identifies large and diverse effector repertoires.</title>
        <authorList>
            <person name="Burstein D."/>
            <person name="Amaro F."/>
            <person name="Zusman T."/>
            <person name="Lifshitz Z."/>
            <person name="Cohen O."/>
            <person name="Gilbert J.A."/>
            <person name="Pupko T."/>
            <person name="Shuman H.A."/>
            <person name="Segal G."/>
        </authorList>
    </citation>
    <scope>NUCLEOTIDE SEQUENCE [LARGE SCALE GENOMIC DNA]</scope>
    <source>
        <strain evidence="1 2">Oak Ridge-10</strain>
    </source>
</reference>
<sequence>MLGEVKTIIVDEIHALADNKRGAHLTLSLERLYALTKIPPLELVYLLLKNHWSWWKIS</sequence>
<dbReference type="AlphaFoldDB" id="A0A0W0XDB5"/>
<protein>
    <submittedName>
        <fullName evidence="1">Helicase, DEAD/DEAH box family</fullName>
    </submittedName>
</protein>
<evidence type="ECO:0000313" key="1">
    <source>
        <dbReference type="EMBL" id="KTD42551.1"/>
    </source>
</evidence>
<keyword evidence="1" id="KW-0378">Hydrolase</keyword>
<accession>A0A0W0XDB5</accession>
<dbReference type="EMBL" id="LNYP01000009">
    <property type="protein sequence ID" value="KTD42551.1"/>
    <property type="molecule type" value="Genomic_DNA"/>
</dbReference>
<comment type="caution">
    <text evidence="1">The sequence shown here is derived from an EMBL/GenBank/DDBJ whole genome shotgun (WGS) entry which is preliminary data.</text>
</comment>
<dbReference type="RefSeq" id="WP_237757995.1">
    <property type="nucleotide sequence ID" value="NZ_LCUA01000030.1"/>
</dbReference>
<gene>
    <name evidence="1" type="ORF">Loak_0745</name>
</gene>
<organism evidence="1 2">
    <name type="scientific">Legionella oakridgensis</name>
    <dbReference type="NCBI Taxonomy" id="29423"/>
    <lineage>
        <taxon>Bacteria</taxon>
        <taxon>Pseudomonadati</taxon>
        <taxon>Pseudomonadota</taxon>
        <taxon>Gammaproteobacteria</taxon>
        <taxon>Legionellales</taxon>
        <taxon>Legionellaceae</taxon>
        <taxon>Legionella</taxon>
    </lineage>
</organism>
<evidence type="ECO:0000313" key="2">
    <source>
        <dbReference type="Proteomes" id="UP000054858"/>
    </source>
</evidence>
<keyword evidence="1" id="KW-0347">Helicase</keyword>
<dbReference type="InterPro" id="IPR027417">
    <property type="entry name" value="P-loop_NTPase"/>
</dbReference>
<keyword evidence="1" id="KW-0547">Nucleotide-binding</keyword>
<dbReference type="GO" id="GO:0004386">
    <property type="term" value="F:helicase activity"/>
    <property type="evidence" value="ECO:0007669"/>
    <property type="project" value="UniProtKB-KW"/>
</dbReference>
<dbReference type="PATRIC" id="fig|29423.5.peg.775"/>